<dbReference type="EMBL" id="QPEX01000011">
    <property type="protein sequence ID" value="RCS52626.1"/>
    <property type="molecule type" value="Genomic_DNA"/>
</dbReference>
<gene>
    <name evidence="2" type="ORF">DTL42_07235</name>
</gene>
<dbReference type="Gene3D" id="1.25.40.10">
    <property type="entry name" value="Tetratricopeptide repeat domain"/>
    <property type="match status" value="1"/>
</dbReference>
<dbReference type="SUPFAM" id="SSF48452">
    <property type="entry name" value="TPR-like"/>
    <property type="match status" value="1"/>
</dbReference>
<proteinExistence type="predicted"/>
<feature type="signal peptide" evidence="1">
    <location>
        <begin position="1"/>
        <end position="29"/>
    </location>
</feature>
<evidence type="ECO:0000313" key="2">
    <source>
        <dbReference type="EMBL" id="RCS52626.1"/>
    </source>
</evidence>
<evidence type="ECO:0008006" key="4">
    <source>
        <dbReference type="Google" id="ProtNLM"/>
    </source>
</evidence>
<protein>
    <recommendedName>
        <fullName evidence="4">Tetratricopeptide repeat protein</fullName>
    </recommendedName>
</protein>
<dbReference type="Proteomes" id="UP000253562">
    <property type="component" value="Unassembled WGS sequence"/>
</dbReference>
<name>A0A368KSL5_9BACT</name>
<sequence>MTKRKQKSGILLAVLTAVVLLGNNGPAAAQGDLAERGKWVTRLKESATQALVQVDKNDDLYSESSFEDDVRRVASVLVMAGRFDEAWSWIESHRQLTVEDYLLVAQWASRADQVDYALQLADQLTEPDKAIALQLIVAAQAKRGDTQDALQLLPKISDADPQAKDFAIHAICVEYAREKKYDEAEKLLTTIGQADVRENAESCLKVLRKRRTPEEPGYSKYKTKAAIAYDAGIIRWVAEAEVALAKGNKRLAERQLLKASEVLRSTDPKQTHHVALQIGKVADQAGMTDFARQAFLHAIEVELSNAGDWYHFQDSQGESTEEFKVFARLMSTEEIERMLQRAQNNSYKPVLTGVLVAALVEKGELEKASKFYQGQTSPERKCRISQEVLKHAFGMPIQPGLDISLETPYLPFIE</sequence>
<evidence type="ECO:0000313" key="3">
    <source>
        <dbReference type="Proteomes" id="UP000253562"/>
    </source>
</evidence>
<dbReference type="InterPro" id="IPR011990">
    <property type="entry name" value="TPR-like_helical_dom_sf"/>
</dbReference>
<reference evidence="2 3" key="1">
    <citation type="submission" date="2018-07" db="EMBL/GenBank/DDBJ databases">
        <title>Comparative genomes isolates from brazilian mangrove.</title>
        <authorList>
            <person name="De Araujo J.E."/>
            <person name="Taketani R.G."/>
            <person name="Silva M.C.P."/>
            <person name="Lourenco M.V."/>
            <person name="Oliveira V.M."/>
            <person name="Andreote F.D."/>
        </authorList>
    </citation>
    <scope>NUCLEOTIDE SEQUENCE [LARGE SCALE GENOMIC DNA]</scope>
    <source>
        <strain evidence="2 3">HEX PRIS-MGV</strain>
    </source>
</reference>
<comment type="caution">
    <text evidence="2">The sequence shown here is derived from an EMBL/GenBank/DDBJ whole genome shotgun (WGS) entry which is preliminary data.</text>
</comment>
<dbReference type="OrthoDB" id="9950011at2"/>
<accession>A0A368KSL5</accession>
<dbReference type="AlphaFoldDB" id="A0A368KSL5"/>
<evidence type="ECO:0000256" key="1">
    <source>
        <dbReference type="SAM" id="SignalP"/>
    </source>
</evidence>
<feature type="chain" id="PRO_5016644788" description="Tetratricopeptide repeat protein" evidence="1">
    <location>
        <begin position="30"/>
        <end position="414"/>
    </location>
</feature>
<dbReference type="RefSeq" id="WP_114368053.1">
    <property type="nucleotide sequence ID" value="NZ_QPEX01000011.1"/>
</dbReference>
<organism evidence="2 3">
    <name type="scientific">Bremerella cremea</name>
    <dbReference type="NCBI Taxonomy" id="1031537"/>
    <lineage>
        <taxon>Bacteria</taxon>
        <taxon>Pseudomonadati</taxon>
        <taxon>Planctomycetota</taxon>
        <taxon>Planctomycetia</taxon>
        <taxon>Pirellulales</taxon>
        <taxon>Pirellulaceae</taxon>
        <taxon>Bremerella</taxon>
    </lineage>
</organism>
<keyword evidence="1" id="KW-0732">Signal</keyword>